<accession>A0A1J3DKV8</accession>
<proteinExistence type="predicted"/>
<name>A0A1J3DKV8_NOCCA</name>
<protein>
    <submittedName>
        <fullName evidence="2">Uncharacterized protein</fullName>
    </submittedName>
</protein>
<dbReference type="EMBL" id="GEVI01011733">
    <property type="protein sequence ID" value="JAU20587.1"/>
    <property type="molecule type" value="Transcribed_RNA"/>
</dbReference>
<feature type="compositionally biased region" description="Pro residues" evidence="1">
    <location>
        <begin position="34"/>
        <end position="46"/>
    </location>
</feature>
<evidence type="ECO:0000313" key="2">
    <source>
        <dbReference type="EMBL" id="JAU20587.1"/>
    </source>
</evidence>
<gene>
    <name evidence="2" type="ORF">GA_TR16130_c0_g1_i1_g.51186</name>
</gene>
<dbReference type="AlphaFoldDB" id="A0A1J3DKV8"/>
<reference evidence="2" key="1">
    <citation type="submission" date="2016-07" db="EMBL/GenBank/DDBJ databases">
        <title>De novo transcriptome assembly of four accessions of the metal hyperaccumulator plant Noccaea caerulescens.</title>
        <authorList>
            <person name="Blande D."/>
            <person name="Halimaa P."/>
            <person name="Tervahauta A.I."/>
            <person name="Aarts M.G."/>
            <person name="Karenlampi S.O."/>
        </authorList>
    </citation>
    <scope>NUCLEOTIDE SEQUENCE</scope>
</reference>
<feature type="region of interest" description="Disordered" evidence="1">
    <location>
        <begin position="19"/>
        <end position="47"/>
    </location>
</feature>
<organism evidence="2">
    <name type="scientific">Noccaea caerulescens</name>
    <name type="common">Alpine penny-cress</name>
    <name type="synonym">Thlaspi caerulescens</name>
    <dbReference type="NCBI Taxonomy" id="107243"/>
    <lineage>
        <taxon>Eukaryota</taxon>
        <taxon>Viridiplantae</taxon>
        <taxon>Streptophyta</taxon>
        <taxon>Embryophyta</taxon>
        <taxon>Tracheophyta</taxon>
        <taxon>Spermatophyta</taxon>
        <taxon>Magnoliopsida</taxon>
        <taxon>eudicotyledons</taxon>
        <taxon>Gunneridae</taxon>
        <taxon>Pentapetalae</taxon>
        <taxon>rosids</taxon>
        <taxon>malvids</taxon>
        <taxon>Brassicales</taxon>
        <taxon>Brassicaceae</taxon>
        <taxon>Coluteocarpeae</taxon>
        <taxon>Noccaea</taxon>
    </lineage>
</organism>
<sequence>MVPTVFLRSELLIRHFTPPEPDRALSLSHHKATPPHPPEPPDPPDPPDLRPLVLLSFSVSKIFTLPPPPTSALALLSVMLATVTGFHCRDPSRFTTAARSLADFNICFGELPGISLLFHALLSISGCSSSWSWFCYPYPDLLHTEEWCIGDVSISPAVLATVHSWAICDSVWAWPIKPISFWLSPTEPESSSFHFESPSDSCVSLPCDLFRGPNAGMFSSPIVWELFNISPSSVGTERSFSPSSLFRERTFPPCSLSMKEFYLPDPNPVHSVNLVTVLFSCVAAHTGPEETTELILVMLRGEDWPSKSQSKVTILQQSGFAVKCLSTHSSFASFLLSNSFGVLSSLIVLMLCCNFQRGCFVPSSCNLEV</sequence>
<evidence type="ECO:0000256" key="1">
    <source>
        <dbReference type="SAM" id="MobiDB-lite"/>
    </source>
</evidence>